<dbReference type="GO" id="GO:0016887">
    <property type="term" value="F:ATP hydrolysis activity"/>
    <property type="evidence" value="ECO:0007669"/>
    <property type="project" value="InterPro"/>
</dbReference>
<keyword evidence="4" id="KW-0067">ATP-binding</keyword>
<dbReference type="AlphaFoldDB" id="A0A1I4IK35"/>
<protein>
    <submittedName>
        <fullName evidence="6">ABC-type multidrug transport system, ATPase component</fullName>
    </submittedName>
</protein>
<dbReference type="PROSITE" id="PS00211">
    <property type="entry name" value="ABC_TRANSPORTER_1"/>
    <property type="match status" value="1"/>
</dbReference>
<dbReference type="Pfam" id="PF00005">
    <property type="entry name" value="ABC_tran"/>
    <property type="match status" value="1"/>
</dbReference>
<evidence type="ECO:0000259" key="5">
    <source>
        <dbReference type="PROSITE" id="PS50893"/>
    </source>
</evidence>
<organism evidence="6 7">
    <name type="scientific">Pelosinus propionicus DSM 13327</name>
    <dbReference type="NCBI Taxonomy" id="1123291"/>
    <lineage>
        <taxon>Bacteria</taxon>
        <taxon>Bacillati</taxon>
        <taxon>Bacillota</taxon>
        <taxon>Negativicutes</taxon>
        <taxon>Selenomonadales</taxon>
        <taxon>Sporomusaceae</taxon>
        <taxon>Pelosinus</taxon>
    </lineage>
</organism>
<dbReference type="STRING" id="1123291.SAMN04490355_1008119"/>
<dbReference type="PANTHER" id="PTHR43335">
    <property type="entry name" value="ABC TRANSPORTER, ATP-BINDING PROTEIN"/>
    <property type="match status" value="1"/>
</dbReference>
<evidence type="ECO:0000256" key="1">
    <source>
        <dbReference type="ARBA" id="ARBA00005417"/>
    </source>
</evidence>
<keyword evidence="2" id="KW-0813">Transport</keyword>
<dbReference type="InterPro" id="IPR003439">
    <property type="entry name" value="ABC_transporter-like_ATP-bd"/>
</dbReference>
<dbReference type="PANTHER" id="PTHR43335:SF2">
    <property type="entry name" value="ABC TRANSPORTER, ATP-BINDING PROTEIN"/>
    <property type="match status" value="1"/>
</dbReference>
<dbReference type="InterPro" id="IPR003593">
    <property type="entry name" value="AAA+_ATPase"/>
</dbReference>
<dbReference type="EMBL" id="FOTS01000008">
    <property type="protein sequence ID" value="SFL54769.1"/>
    <property type="molecule type" value="Genomic_DNA"/>
</dbReference>
<keyword evidence="3" id="KW-0547">Nucleotide-binding</keyword>
<keyword evidence="7" id="KW-1185">Reference proteome</keyword>
<proteinExistence type="inferred from homology"/>
<accession>A0A1I4IK35</accession>
<feature type="domain" description="ABC transporter" evidence="5">
    <location>
        <begin position="6"/>
        <end position="236"/>
    </location>
</feature>
<sequence length="257" mass="28534">MVLIMIEINNLSKRYNNNCMALDNITCRIGTGVFGLLGENGAGKSTLLKILATMIEPTGGKVTVNGLDLCAEKTVIRKQLGYLPQEFGFYARLTGFEMLEYFAVLKGITSKQARKTQVNEAMELVNLAEVRNKRISTYSFGMKQRLGFAQALLGKPQLLIMDEPTVGLDPVERNNIRNVISELGRKITIVYSTHILADIKACCSELAILRQGSLVFKGKPDELAKLVTEMSWQIKDTARAKDGYMSLMGSARQEEDE</sequence>
<evidence type="ECO:0000313" key="7">
    <source>
        <dbReference type="Proteomes" id="UP000199520"/>
    </source>
</evidence>
<dbReference type="GO" id="GO:0005524">
    <property type="term" value="F:ATP binding"/>
    <property type="evidence" value="ECO:0007669"/>
    <property type="project" value="UniProtKB-KW"/>
</dbReference>
<dbReference type="CDD" id="cd03264">
    <property type="entry name" value="ABC_drug_resistance_like"/>
    <property type="match status" value="1"/>
</dbReference>
<dbReference type="InterPro" id="IPR027417">
    <property type="entry name" value="P-loop_NTPase"/>
</dbReference>
<dbReference type="InterPro" id="IPR017871">
    <property type="entry name" value="ABC_transporter-like_CS"/>
</dbReference>
<dbReference type="OrthoDB" id="9804819at2"/>
<name>A0A1I4IK35_9FIRM</name>
<dbReference type="PROSITE" id="PS50893">
    <property type="entry name" value="ABC_TRANSPORTER_2"/>
    <property type="match status" value="1"/>
</dbReference>
<dbReference type="Gene3D" id="3.40.50.300">
    <property type="entry name" value="P-loop containing nucleotide triphosphate hydrolases"/>
    <property type="match status" value="1"/>
</dbReference>
<evidence type="ECO:0000256" key="3">
    <source>
        <dbReference type="ARBA" id="ARBA00022741"/>
    </source>
</evidence>
<evidence type="ECO:0000256" key="2">
    <source>
        <dbReference type="ARBA" id="ARBA00022448"/>
    </source>
</evidence>
<comment type="similarity">
    <text evidence="1">Belongs to the ABC transporter superfamily.</text>
</comment>
<gene>
    <name evidence="6" type="ORF">SAMN04490355_1008119</name>
</gene>
<dbReference type="SMART" id="SM00382">
    <property type="entry name" value="AAA"/>
    <property type="match status" value="1"/>
</dbReference>
<reference evidence="7" key="1">
    <citation type="submission" date="2016-10" db="EMBL/GenBank/DDBJ databases">
        <authorList>
            <person name="Varghese N."/>
            <person name="Submissions S."/>
        </authorList>
    </citation>
    <scope>NUCLEOTIDE SEQUENCE [LARGE SCALE GENOMIC DNA]</scope>
    <source>
        <strain evidence="7">DSM 13327</strain>
    </source>
</reference>
<evidence type="ECO:0000256" key="4">
    <source>
        <dbReference type="ARBA" id="ARBA00022840"/>
    </source>
</evidence>
<evidence type="ECO:0000313" key="6">
    <source>
        <dbReference type="EMBL" id="SFL54769.1"/>
    </source>
</evidence>
<dbReference type="SUPFAM" id="SSF52540">
    <property type="entry name" value="P-loop containing nucleoside triphosphate hydrolases"/>
    <property type="match status" value="1"/>
</dbReference>
<dbReference type="Proteomes" id="UP000199520">
    <property type="component" value="Unassembled WGS sequence"/>
</dbReference>